<accession>A0ABX4MDL6</accession>
<dbReference type="PANTHER" id="PTHR48081">
    <property type="entry name" value="AB HYDROLASE SUPERFAMILY PROTEIN C4A8.06C"/>
    <property type="match status" value="1"/>
</dbReference>
<dbReference type="InterPro" id="IPR029058">
    <property type="entry name" value="AB_hydrolase_fold"/>
</dbReference>
<dbReference type="PANTHER" id="PTHR48081:SF8">
    <property type="entry name" value="ALPHA_BETA HYDROLASE FOLD-3 DOMAIN-CONTAINING PROTEIN-RELATED"/>
    <property type="match status" value="1"/>
</dbReference>
<dbReference type="EMBL" id="MTPX02000013">
    <property type="protein sequence ID" value="PHP53554.1"/>
    <property type="molecule type" value="Genomic_DNA"/>
</dbReference>
<dbReference type="RefSeq" id="WP_086615856.1">
    <property type="nucleotide sequence ID" value="NZ_MTPX02000013.1"/>
</dbReference>
<dbReference type="InterPro" id="IPR050300">
    <property type="entry name" value="GDXG_lipolytic_enzyme"/>
</dbReference>
<reference evidence="3 4" key="1">
    <citation type="submission" date="2017-10" db="EMBL/GenBank/DDBJ databases">
        <title>Draft genome sequence of cellulolytic Actinomyces sp CtC72 isolated from cattle rumen fluid.</title>
        <authorList>
            <person name="Joshi A.J."/>
            <person name="Vasudevan G."/>
            <person name="Lanjekar V.B."/>
            <person name="Hivarkar S."/>
            <person name="Engineer A."/>
            <person name="Pore S.D."/>
            <person name="Dhakephalkar P.K."/>
            <person name="Dagar S."/>
        </authorList>
    </citation>
    <scope>NUCLEOTIDE SEQUENCE [LARGE SCALE GENOMIC DNA]</scope>
    <source>
        <strain evidence="4">CtC72</strain>
    </source>
</reference>
<gene>
    <name evidence="3" type="ORF">BW737_001825</name>
</gene>
<dbReference type="Proteomes" id="UP000194577">
    <property type="component" value="Unassembled WGS sequence"/>
</dbReference>
<comment type="caution">
    <text evidence="3">The sequence shown here is derived from an EMBL/GenBank/DDBJ whole genome shotgun (WGS) entry which is preliminary data.</text>
</comment>
<dbReference type="InterPro" id="IPR013094">
    <property type="entry name" value="AB_hydrolase_3"/>
</dbReference>
<dbReference type="Gene3D" id="3.40.50.1820">
    <property type="entry name" value="alpha/beta hydrolase"/>
    <property type="match status" value="1"/>
</dbReference>
<dbReference type="SUPFAM" id="SSF53474">
    <property type="entry name" value="alpha/beta-Hydrolases"/>
    <property type="match status" value="1"/>
</dbReference>
<sequence length="271" mass="28210">MRIYRPESGWTPPMPSPTTESGLRTALVWYHGGAFAAGDLDMPEADAVARGLVTRTGAVVVSVFYRLCTGGVHYPVPHDDAYAAYRWVRQHAAELGIDASRIAVGGASAGGNLAAGVTLHGVDEAAAPWQALLAYPVAHAGHWPAPSAELATRLTGMPQILRFPADLMTGMNSNYLGAPLGEGAGAPAYAFPGDVADASRLAGWPATYIENCENDDLRASGEAFARQLEQAGADVEVLTCAGVPHGHLNAVGSPLTSASLDRFAARLAHSV</sequence>
<protein>
    <submittedName>
        <fullName evidence="3">Esterase</fullName>
    </submittedName>
</protein>
<evidence type="ECO:0000313" key="3">
    <source>
        <dbReference type="EMBL" id="PHP53554.1"/>
    </source>
</evidence>
<feature type="domain" description="Alpha/beta hydrolase fold-3" evidence="2">
    <location>
        <begin position="27"/>
        <end position="247"/>
    </location>
</feature>
<evidence type="ECO:0000256" key="1">
    <source>
        <dbReference type="ARBA" id="ARBA00022801"/>
    </source>
</evidence>
<keyword evidence="4" id="KW-1185">Reference proteome</keyword>
<organism evidence="3 4">
    <name type="scientific">Actinomyces ruminis</name>
    <dbReference type="NCBI Taxonomy" id="1937003"/>
    <lineage>
        <taxon>Bacteria</taxon>
        <taxon>Bacillati</taxon>
        <taxon>Actinomycetota</taxon>
        <taxon>Actinomycetes</taxon>
        <taxon>Actinomycetales</taxon>
        <taxon>Actinomycetaceae</taxon>
        <taxon>Actinomyces</taxon>
    </lineage>
</organism>
<evidence type="ECO:0000313" key="4">
    <source>
        <dbReference type="Proteomes" id="UP000194577"/>
    </source>
</evidence>
<evidence type="ECO:0000259" key="2">
    <source>
        <dbReference type="Pfam" id="PF07859"/>
    </source>
</evidence>
<dbReference type="Pfam" id="PF07859">
    <property type="entry name" value="Abhydrolase_3"/>
    <property type="match status" value="1"/>
</dbReference>
<name>A0ABX4MDL6_9ACTO</name>
<keyword evidence="1" id="KW-0378">Hydrolase</keyword>
<proteinExistence type="predicted"/>